<protein>
    <submittedName>
        <fullName evidence="3">Uncharacterized protein</fullName>
    </submittedName>
</protein>
<feature type="region of interest" description="Disordered" evidence="1">
    <location>
        <begin position="308"/>
        <end position="344"/>
    </location>
</feature>
<evidence type="ECO:0000313" key="3">
    <source>
        <dbReference type="EMBL" id="GFR79081.1"/>
    </source>
</evidence>
<keyword evidence="2" id="KW-0732">Signal</keyword>
<feature type="chain" id="PRO_5043921141" evidence="2">
    <location>
        <begin position="20"/>
        <end position="344"/>
    </location>
</feature>
<reference evidence="3 4" key="1">
    <citation type="journal article" date="2021" name="Elife">
        <title>Chloroplast acquisition without the gene transfer in kleptoplastic sea slugs, Plakobranchus ocellatus.</title>
        <authorList>
            <person name="Maeda T."/>
            <person name="Takahashi S."/>
            <person name="Yoshida T."/>
            <person name="Shimamura S."/>
            <person name="Takaki Y."/>
            <person name="Nagai Y."/>
            <person name="Toyoda A."/>
            <person name="Suzuki Y."/>
            <person name="Arimoto A."/>
            <person name="Ishii H."/>
            <person name="Satoh N."/>
            <person name="Nishiyama T."/>
            <person name="Hasebe M."/>
            <person name="Maruyama T."/>
            <person name="Minagawa J."/>
            <person name="Obokata J."/>
            <person name="Shigenobu S."/>
        </authorList>
    </citation>
    <scope>NUCLEOTIDE SEQUENCE [LARGE SCALE GENOMIC DNA]</scope>
</reference>
<feature type="signal peptide" evidence="2">
    <location>
        <begin position="1"/>
        <end position="19"/>
    </location>
</feature>
<name>A0AAV4G1T0_9GAST</name>
<sequence length="344" mass="38676">MWRNLLIACILLLASVISAKDFKYASQTQGKELSVNVKKGDGLRKSLLLKHYPIMSKEQKLMQNDFEKRNSIVDSSMHSLPRFGDDNRADNVVERRGIEQHKDDYGEGGFQMIKNNNRKIEKKYPLNGIYKEGNVGLSSPNKPLTFSQNEDENPLQTKNIFQLFGQVMESLRNTHFNIRNNSSVRNPSNSFNQAMSKEDSISRPETGRESHSNSDDVISKPQNNDFHKGGGGSSSRIKANFDNNTVLVKNSEPSPLKANEATIKSVIRQVQGVRDGQAEGDWKFHFKQKDALDLSEENKEDKIFHLEKRDAPAEGAGAQTDWKSHVGDASSKMPALPLNGTDER</sequence>
<dbReference type="AlphaFoldDB" id="A0AAV4G1T0"/>
<keyword evidence="4" id="KW-1185">Reference proteome</keyword>
<comment type="caution">
    <text evidence="3">The sequence shown here is derived from an EMBL/GenBank/DDBJ whole genome shotgun (WGS) entry which is preliminary data.</text>
</comment>
<feature type="compositionally biased region" description="Basic and acidic residues" evidence="1">
    <location>
        <begin position="196"/>
        <end position="218"/>
    </location>
</feature>
<evidence type="ECO:0000313" key="4">
    <source>
        <dbReference type="Proteomes" id="UP000762676"/>
    </source>
</evidence>
<dbReference type="Proteomes" id="UP000762676">
    <property type="component" value="Unassembled WGS sequence"/>
</dbReference>
<feature type="region of interest" description="Disordered" evidence="1">
    <location>
        <begin position="178"/>
        <end position="238"/>
    </location>
</feature>
<evidence type="ECO:0000256" key="2">
    <source>
        <dbReference type="SAM" id="SignalP"/>
    </source>
</evidence>
<accession>A0AAV4G1T0</accession>
<organism evidence="3 4">
    <name type="scientific">Elysia marginata</name>
    <dbReference type="NCBI Taxonomy" id="1093978"/>
    <lineage>
        <taxon>Eukaryota</taxon>
        <taxon>Metazoa</taxon>
        <taxon>Spiralia</taxon>
        <taxon>Lophotrochozoa</taxon>
        <taxon>Mollusca</taxon>
        <taxon>Gastropoda</taxon>
        <taxon>Heterobranchia</taxon>
        <taxon>Euthyneura</taxon>
        <taxon>Panpulmonata</taxon>
        <taxon>Sacoglossa</taxon>
        <taxon>Placobranchoidea</taxon>
        <taxon>Plakobranchidae</taxon>
        <taxon>Elysia</taxon>
    </lineage>
</organism>
<evidence type="ECO:0000256" key="1">
    <source>
        <dbReference type="SAM" id="MobiDB-lite"/>
    </source>
</evidence>
<proteinExistence type="predicted"/>
<feature type="compositionally biased region" description="Low complexity" evidence="1">
    <location>
        <begin position="178"/>
        <end position="192"/>
    </location>
</feature>
<gene>
    <name evidence="3" type="ORF">ElyMa_004011200</name>
</gene>
<dbReference type="EMBL" id="BMAT01008157">
    <property type="protein sequence ID" value="GFR79081.1"/>
    <property type="molecule type" value="Genomic_DNA"/>
</dbReference>